<sequence>MEGGTHTRNPHHAHRTDAADAKGNAMLGEMFRALVEEAARQWLPRRGTRDDQADTGPRPEWSPYRTTSYEVPKLEPLRNPADVSRRPELRPLDGNRLRDPADTTDLPASRKLPRERRLPPL</sequence>
<name>A0A857L097_9ACTN</name>
<proteinExistence type="predicted"/>
<evidence type="ECO:0000313" key="2">
    <source>
        <dbReference type="EMBL" id="QHN40433.1"/>
    </source>
</evidence>
<dbReference type="AlphaFoldDB" id="A0A857L097"/>
<protein>
    <submittedName>
        <fullName evidence="2">Uncharacterized protein</fullName>
    </submittedName>
</protein>
<organism evidence="2">
    <name type="scientific">Gordonia amarae</name>
    <dbReference type="NCBI Taxonomy" id="36821"/>
    <lineage>
        <taxon>Bacteria</taxon>
        <taxon>Bacillati</taxon>
        <taxon>Actinomycetota</taxon>
        <taxon>Actinomycetes</taxon>
        <taxon>Mycobacteriales</taxon>
        <taxon>Gordoniaceae</taxon>
        <taxon>Gordonia</taxon>
    </lineage>
</organism>
<reference evidence="2" key="1">
    <citation type="journal article" date="2021" name="Nat. Microbiol.">
        <title>Cocultivation of an ultrasmall environmental parasitic bacterium with lytic ability against bacteria associated with wastewater foams.</title>
        <authorList>
            <person name="Batinovic S."/>
            <person name="Rose J.J.A."/>
            <person name="Ratcliffe J."/>
            <person name="Seviour R.J."/>
            <person name="Petrovski S."/>
        </authorList>
    </citation>
    <scope>NUCLEOTIDE SEQUENCE</scope>
    <source>
        <strain evidence="2">CON44</strain>
    </source>
</reference>
<gene>
    <name evidence="2" type="ORF">GII30_15905</name>
</gene>
<feature type="compositionally biased region" description="Basic and acidic residues" evidence="1">
    <location>
        <begin position="83"/>
        <end position="101"/>
    </location>
</feature>
<evidence type="ECO:0000256" key="1">
    <source>
        <dbReference type="SAM" id="MobiDB-lite"/>
    </source>
</evidence>
<dbReference type="RefSeq" id="WP_005192542.1">
    <property type="nucleotide sequence ID" value="NZ_CP045804.1"/>
</dbReference>
<accession>A0A857L097</accession>
<feature type="region of interest" description="Disordered" evidence="1">
    <location>
        <begin position="40"/>
        <end position="121"/>
    </location>
</feature>
<dbReference type="EMBL" id="CP045810">
    <property type="protein sequence ID" value="QHN40433.1"/>
    <property type="molecule type" value="Genomic_DNA"/>
</dbReference>
<feature type="region of interest" description="Disordered" evidence="1">
    <location>
        <begin position="1"/>
        <end position="24"/>
    </location>
</feature>